<gene>
    <name evidence="1" type="ORF">E2F50_22505</name>
</gene>
<evidence type="ECO:0000313" key="2">
    <source>
        <dbReference type="Proteomes" id="UP000295238"/>
    </source>
</evidence>
<comment type="caution">
    <text evidence="1">The sequence shown here is derived from an EMBL/GenBank/DDBJ whole genome shotgun (WGS) entry which is preliminary data.</text>
</comment>
<dbReference type="OrthoDB" id="321999at2"/>
<accession>A0A4V6PLT4</accession>
<dbReference type="AlphaFoldDB" id="A0A4V6PLT4"/>
<dbReference type="RefSeq" id="WP_133318433.1">
    <property type="nucleotide sequence ID" value="NZ_SMTL01000011.1"/>
</dbReference>
<name>A0A4V6PLT4_9HYPH</name>
<proteinExistence type="predicted"/>
<reference evidence="1 2" key="1">
    <citation type="submission" date="2019-03" db="EMBL/GenBank/DDBJ databases">
        <title>Rhizobium sp. nov., an bacterium isolated from biocrust in Mu Us Desert.</title>
        <authorList>
            <person name="Lixiong L."/>
        </authorList>
    </citation>
    <scope>NUCLEOTIDE SEQUENCE [LARGE SCALE GENOMIC DNA]</scope>
    <source>
        <strain evidence="1 2">SPY-1</strain>
    </source>
</reference>
<organism evidence="1 2">
    <name type="scientific">Rhizobium deserti</name>
    <dbReference type="NCBI Taxonomy" id="2547961"/>
    <lineage>
        <taxon>Bacteria</taxon>
        <taxon>Pseudomonadati</taxon>
        <taxon>Pseudomonadota</taxon>
        <taxon>Alphaproteobacteria</taxon>
        <taxon>Hyphomicrobiales</taxon>
        <taxon>Rhizobiaceae</taxon>
        <taxon>Rhizobium/Agrobacterium group</taxon>
        <taxon>Rhizobium</taxon>
    </lineage>
</organism>
<keyword evidence="2" id="KW-1185">Reference proteome</keyword>
<protein>
    <submittedName>
        <fullName evidence="1">Uncharacterized protein</fullName>
    </submittedName>
</protein>
<dbReference type="EMBL" id="SMTL01000011">
    <property type="protein sequence ID" value="TDK29613.1"/>
    <property type="molecule type" value="Genomic_DNA"/>
</dbReference>
<evidence type="ECO:0000313" key="1">
    <source>
        <dbReference type="EMBL" id="TDK29613.1"/>
    </source>
</evidence>
<dbReference type="Proteomes" id="UP000295238">
    <property type="component" value="Unassembled WGS sequence"/>
</dbReference>
<sequence length="160" mass="17794">MVAGRAKPQVASYTLAEANYRIMRNTKDLDWTIRYNSLSDMQAESKRMIRENSVPNALFRPNNTTSGKLLRLEGTVVSKAPAMDDPELGINEPKTRHVGPAIHVRAPDGRNAVLYVNDNVPALMPVGLEEGKRYSFVARASVLKSNVPQLDLISYDLLNE</sequence>